<keyword evidence="6" id="KW-0675">Receptor</keyword>
<evidence type="ECO:0000256" key="4">
    <source>
        <dbReference type="ARBA" id="ARBA00023040"/>
    </source>
</evidence>
<comment type="subcellular location">
    <subcellularLocation>
        <location evidence="1">Membrane</location>
    </subcellularLocation>
</comment>
<dbReference type="GO" id="GO:0019957">
    <property type="term" value="F:C-C chemokine binding"/>
    <property type="evidence" value="ECO:0007669"/>
    <property type="project" value="TreeGrafter"/>
</dbReference>
<keyword evidence="11" id="KW-1185">Reference proteome</keyword>
<gene>
    <name evidence="10" type="ORF">WMY93_031643</name>
</gene>
<dbReference type="GO" id="GO:0009897">
    <property type="term" value="C:external side of plasma membrane"/>
    <property type="evidence" value="ECO:0007669"/>
    <property type="project" value="TreeGrafter"/>
</dbReference>
<dbReference type="PANTHER" id="PTHR10489">
    <property type="entry name" value="CELL ADHESION MOLECULE"/>
    <property type="match status" value="1"/>
</dbReference>
<dbReference type="Proteomes" id="UP001460270">
    <property type="component" value="Unassembled WGS sequence"/>
</dbReference>
<evidence type="ECO:0000256" key="1">
    <source>
        <dbReference type="ARBA" id="ARBA00004370"/>
    </source>
</evidence>
<reference evidence="11" key="1">
    <citation type="submission" date="2024-04" db="EMBL/GenBank/DDBJ databases">
        <title>Salinicola lusitanus LLJ914,a marine bacterium isolated from the Okinawa Trough.</title>
        <authorList>
            <person name="Li J."/>
        </authorList>
    </citation>
    <scope>NUCLEOTIDE SEQUENCE [LARGE SCALE GENOMIC DNA]</scope>
</reference>
<protein>
    <recommendedName>
        <fullName evidence="12">G-protein coupled receptors family 1 profile domain-containing protein</fullName>
    </recommendedName>
</protein>
<dbReference type="PRINTS" id="PR00237">
    <property type="entry name" value="GPCRRHODOPSN"/>
</dbReference>
<keyword evidence="2 9" id="KW-0812">Transmembrane</keyword>
<keyword evidence="5 9" id="KW-0472">Membrane</keyword>
<dbReference type="GO" id="GO:0016493">
    <property type="term" value="F:C-C chemokine receptor activity"/>
    <property type="evidence" value="ECO:0007669"/>
    <property type="project" value="TreeGrafter"/>
</dbReference>
<feature type="compositionally biased region" description="Low complexity" evidence="8">
    <location>
        <begin position="10"/>
        <end position="33"/>
    </location>
</feature>
<evidence type="ECO:0000256" key="2">
    <source>
        <dbReference type="ARBA" id="ARBA00022692"/>
    </source>
</evidence>
<dbReference type="GO" id="GO:0007204">
    <property type="term" value="P:positive regulation of cytosolic calcium ion concentration"/>
    <property type="evidence" value="ECO:0007669"/>
    <property type="project" value="TreeGrafter"/>
</dbReference>
<dbReference type="AlphaFoldDB" id="A0AAW0MLK5"/>
<dbReference type="InterPro" id="IPR050119">
    <property type="entry name" value="CCR1-9-like"/>
</dbReference>
<feature type="region of interest" description="Disordered" evidence="8">
    <location>
        <begin position="1"/>
        <end position="33"/>
    </location>
</feature>
<keyword evidence="7" id="KW-0807">Transducer</keyword>
<keyword evidence="4" id="KW-0297">G-protein coupled receptor</keyword>
<accession>A0AAW0MLK5</accession>
<comment type="caution">
    <text evidence="10">The sequence shown here is derived from an EMBL/GenBank/DDBJ whole genome shotgun (WGS) entry which is preliminary data.</text>
</comment>
<evidence type="ECO:0000256" key="5">
    <source>
        <dbReference type="ARBA" id="ARBA00023136"/>
    </source>
</evidence>
<evidence type="ECO:0000256" key="7">
    <source>
        <dbReference type="ARBA" id="ARBA00023224"/>
    </source>
</evidence>
<evidence type="ECO:0000256" key="9">
    <source>
        <dbReference type="SAM" id="Phobius"/>
    </source>
</evidence>
<evidence type="ECO:0000256" key="6">
    <source>
        <dbReference type="ARBA" id="ARBA00023170"/>
    </source>
</evidence>
<evidence type="ECO:0000256" key="3">
    <source>
        <dbReference type="ARBA" id="ARBA00022989"/>
    </source>
</evidence>
<dbReference type="GO" id="GO:0006955">
    <property type="term" value="P:immune response"/>
    <property type="evidence" value="ECO:0007669"/>
    <property type="project" value="TreeGrafter"/>
</dbReference>
<keyword evidence="3 9" id="KW-1133">Transmembrane helix</keyword>
<dbReference type="Gene3D" id="1.20.1070.10">
    <property type="entry name" value="Rhodopsin 7-helix transmembrane proteins"/>
    <property type="match status" value="1"/>
</dbReference>
<feature type="transmembrane region" description="Helical" evidence="9">
    <location>
        <begin position="113"/>
        <end position="132"/>
    </location>
</feature>
<evidence type="ECO:0000313" key="10">
    <source>
        <dbReference type="EMBL" id="KAK7877631.1"/>
    </source>
</evidence>
<proteinExistence type="predicted"/>
<name>A0AAW0MLK5_9GOBI</name>
<organism evidence="10 11">
    <name type="scientific">Mugilogobius chulae</name>
    <name type="common">yellowstripe goby</name>
    <dbReference type="NCBI Taxonomy" id="88201"/>
    <lineage>
        <taxon>Eukaryota</taxon>
        <taxon>Metazoa</taxon>
        <taxon>Chordata</taxon>
        <taxon>Craniata</taxon>
        <taxon>Vertebrata</taxon>
        <taxon>Euteleostomi</taxon>
        <taxon>Actinopterygii</taxon>
        <taxon>Neopterygii</taxon>
        <taxon>Teleostei</taxon>
        <taxon>Neoteleostei</taxon>
        <taxon>Acanthomorphata</taxon>
        <taxon>Gobiaria</taxon>
        <taxon>Gobiiformes</taxon>
        <taxon>Gobioidei</taxon>
        <taxon>Gobiidae</taxon>
        <taxon>Gobionellinae</taxon>
        <taxon>Mugilogobius</taxon>
    </lineage>
</organism>
<dbReference type="PANTHER" id="PTHR10489:SF664">
    <property type="entry name" value="C-C CHEMOKINE RECEPTOR TYPE 9"/>
    <property type="match status" value="1"/>
</dbReference>
<evidence type="ECO:0000256" key="8">
    <source>
        <dbReference type="SAM" id="MobiDB-lite"/>
    </source>
</evidence>
<feature type="transmembrane region" description="Helical" evidence="9">
    <location>
        <begin position="73"/>
        <end position="93"/>
    </location>
</feature>
<dbReference type="GO" id="GO:0019722">
    <property type="term" value="P:calcium-mediated signaling"/>
    <property type="evidence" value="ECO:0007669"/>
    <property type="project" value="TreeGrafter"/>
</dbReference>
<dbReference type="GO" id="GO:0060326">
    <property type="term" value="P:cell chemotaxis"/>
    <property type="evidence" value="ECO:0007669"/>
    <property type="project" value="TreeGrafter"/>
</dbReference>
<sequence length="146" mass="16453">MEHTEPPDLSESWSSPGSSSESWSSPGSSAESWSEYWPESWSTEEPGSDYDYSSVSLCDRRDVRRFRAGLEPVLFWTVAAVGLVGNLLVLWVYLWRGRGLCGGRGLKALTQLYLLHLCAADLLFLLTLPLWAQREYCGLEPGRRHV</sequence>
<dbReference type="InterPro" id="IPR000276">
    <property type="entry name" value="GPCR_Rhodpsn"/>
</dbReference>
<evidence type="ECO:0008006" key="12">
    <source>
        <dbReference type="Google" id="ProtNLM"/>
    </source>
</evidence>
<dbReference type="EMBL" id="JBBPFD010000680">
    <property type="protein sequence ID" value="KAK7877631.1"/>
    <property type="molecule type" value="Genomic_DNA"/>
</dbReference>
<dbReference type="SUPFAM" id="SSF81321">
    <property type="entry name" value="Family A G protein-coupled receptor-like"/>
    <property type="match status" value="1"/>
</dbReference>
<evidence type="ECO:0000313" key="11">
    <source>
        <dbReference type="Proteomes" id="UP001460270"/>
    </source>
</evidence>